<gene>
    <name evidence="1" type="ORF">GMA8713_05069</name>
</gene>
<sequence length="100" mass="11347">MITKDSDIVKKIFYLLDAGIVHGYDSFKYVAEVCEGYIEEELTVELNGVEQTDADTNFNGAVLYSLIEDLKASSLERGENWKSFVISYERGGEVKTNFIY</sequence>
<organism evidence="1 2">
    <name type="scientific">Grimontia marina</name>
    <dbReference type="NCBI Taxonomy" id="646534"/>
    <lineage>
        <taxon>Bacteria</taxon>
        <taxon>Pseudomonadati</taxon>
        <taxon>Pseudomonadota</taxon>
        <taxon>Gammaproteobacteria</taxon>
        <taxon>Vibrionales</taxon>
        <taxon>Vibrionaceae</taxon>
        <taxon>Grimontia</taxon>
    </lineage>
</organism>
<name>A0A128FJQ8_9GAMM</name>
<dbReference type="RefSeq" id="WP_062715336.1">
    <property type="nucleotide sequence ID" value="NZ_CAWRCI010000111.1"/>
</dbReference>
<proteinExistence type="predicted"/>
<dbReference type="EMBL" id="FIZY01000111">
    <property type="protein sequence ID" value="CZF87028.1"/>
    <property type="molecule type" value="Genomic_DNA"/>
</dbReference>
<evidence type="ECO:0000313" key="1">
    <source>
        <dbReference type="EMBL" id="CZF87028.1"/>
    </source>
</evidence>
<protein>
    <submittedName>
        <fullName evidence="1">Uncharacterized protein</fullName>
    </submittedName>
</protein>
<reference evidence="2" key="1">
    <citation type="submission" date="2016-02" db="EMBL/GenBank/DDBJ databases">
        <authorList>
            <person name="Rodrigo-Torres Lidia"/>
            <person name="Arahal R.David."/>
        </authorList>
    </citation>
    <scope>NUCLEOTIDE SEQUENCE [LARGE SCALE GENOMIC DNA]</scope>
    <source>
        <strain evidence="2">CECT 8713</strain>
    </source>
</reference>
<dbReference type="OrthoDB" id="6961929at2"/>
<keyword evidence="2" id="KW-1185">Reference proteome</keyword>
<dbReference type="AlphaFoldDB" id="A0A128FJQ8"/>
<evidence type="ECO:0000313" key="2">
    <source>
        <dbReference type="Proteomes" id="UP000073601"/>
    </source>
</evidence>
<accession>A0A128FJQ8</accession>
<dbReference type="Proteomes" id="UP000073601">
    <property type="component" value="Unassembled WGS sequence"/>
</dbReference>